<keyword evidence="2" id="KW-1185">Reference proteome</keyword>
<dbReference type="Proteomes" id="UP001140096">
    <property type="component" value="Unassembled WGS sequence"/>
</dbReference>
<dbReference type="EMBL" id="JANBUP010000894">
    <property type="protein sequence ID" value="KAJ2809811.1"/>
    <property type="molecule type" value="Genomic_DNA"/>
</dbReference>
<reference evidence="1" key="1">
    <citation type="submission" date="2022-07" db="EMBL/GenBank/DDBJ databases">
        <title>Phylogenomic reconstructions and comparative analyses of Kickxellomycotina fungi.</title>
        <authorList>
            <person name="Reynolds N.K."/>
            <person name="Stajich J.E."/>
            <person name="Barry K."/>
            <person name="Grigoriev I.V."/>
            <person name="Crous P."/>
            <person name="Smith M.E."/>
        </authorList>
    </citation>
    <scope>NUCLEOTIDE SEQUENCE</scope>
    <source>
        <strain evidence="1">CBS 102833</strain>
    </source>
</reference>
<evidence type="ECO:0000313" key="1">
    <source>
        <dbReference type="EMBL" id="KAJ2809811.1"/>
    </source>
</evidence>
<proteinExistence type="predicted"/>
<name>A0ACC1LHV9_9FUNG</name>
<organism evidence="1 2">
    <name type="scientific">Coemansia furcata</name>
    <dbReference type="NCBI Taxonomy" id="417177"/>
    <lineage>
        <taxon>Eukaryota</taxon>
        <taxon>Fungi</taxon>
        <taxon>Fungi incertae sedis</taxon>
        <taxon>Zoopagomycota</taxon>
        <taxon>Kickxellomycotina</taxon>
        <taxon>Kickxellomycetes</taxon>
        <taxon>Kickxellales</taxon>
        <taxon>Kickxellaceae</taxon>
        <taxon>Coemansia</taxon>
    </lineage>
</organism>
<gene>
    <name evidence="1" type="ORF">H4S07_003044</name>
</gene>
<evidence type="ECO:0000313" key="2">
    <source>
        <dbReference type="Proteomes" id="UP001140096"/>
    </source>
</evidence>
<comment type="caution">
    <text evidence="1">The sequence shown here is derived from an EMBL/GenBank/DDBJ whole genome shotgun (WGS) entry which is preliminary data.</text>
</comment>
<sequence>MVLNTGQVVQGMALAYEATGFAAQNKRVQARAYRVLKFTVAGMIVANIFIYGLVLFPLFILRTANYVVSVLFRYDSAQSTLALLSTRDAVNHFMSTLPLLGLDILVHVKPALFEDIFFGMLDEVDPEYSRVLQKWPRRKFHWARIQYTAKRLFKRYTMTLVASYLARLPYVGWLVMPIGALTMMARFVGYPVSVAIISLSVVAPGSKRSTFFMFKSLLAMRDFSRDLLKPFFSHVGAEPKKQVEFYRAYESLLIGFILAFYFFVQLSWIGPAFYILAQAAIALFIARHTARPPAYTQGAEWVLVSKDAKSK</sequence>
<accession>A0ACC1LHV9</accession>
<protein>
    <submittedName>
        <fullName evidence="1">Uncharacterized protein</fullName>
    </submittedName>
</protein>